<dbReference type="InterPro" id="IPR025110">
    <property type="entry name" value="AMP-bd_C"/>
</dbReference>
<dbReference type="PROSITE" id="PS00012">
    <property type="entry name" value="PHOSPHOPANTETHEINE"/>
    <property type="match status" value="1"/>
</dbReference>
<dbReference type="InterPro" id="IPR000873">
    <property type="entry name" value="AMP-dep_synth/lig_dom"/>
</dbReference>
<dbReference type="SUPFAM" id="SSF52777">
    <property type="entry name" value="CoA-dependent acyltransferases"/>
    <property type="match status" value="4"/>
</dbReference>
<dbReference type="Gene3D" id="3.30.559.30">
    <property type="entry name" value="Nonribosomal peptide synthetase, condensation domain"/>
    <property type="match status" value="2"/>
</dbReference>
<dbReference type="NCBIfam" id="TIGR01733">
    <property type="entry name" value="AA-adenyl-dom"/>
    <property type="match status" value="1"/>
</dbReference>
<dbReference type="Pfam" id="PF13193">
    <property type="entry name" value="AMP-binding_C"/>
    <property type="match status" value="1"/>
</dbReference>
<feature type="compositionally biased region" description="Pro residues" evidence="5">
    <location>
        <begin position="1853"/>
        <end position="1862"/>
    </location>
</feature>
<dbReference type="SUPFAM" id="SSF47336">
    <property type="entry name" value="ACP-like"/>
    <property type="match status" value="2"/>
</dbReference>
<dbReference type="InterPro" id="IPR042099">
    <property type="entry name" value="ANL_N_sf"/>
</dbReference>
<dbReference type="Gene3D" id="3.30.559.10">
    <property type="entry name" value="Chloramphenicol acetyltransferase-like domain"/>
    <property type="match status" value="2"/>
</dbReference>
<dbReference type="Pfam" id="PF00668">
    <property type="entry name" value="Condensation"/>
    <property type="match status" value="2"/>
</dbReference>
<dbReference type="InterPro" id="IPR014030">
    <property type="entry name" value="Ketoacyl_synth_N"/>
</dbReference>
<dbReference type="Pfam" id="PF00109">
    <property type="entry name" value="ketoacyl-synt"/>
    <property type="match status" value="1"/>
</dbReference>
<dbReference type="Gene3D" id="3.40.50.12780">
    <property type="entry name" value="N-terminal domain of ligase-like"/>
    <property type="match status" value="1"/>
</dbReference>
<name>A0ABU2X6G7_9ACTN</name>
<feature type="domain" description="Ketosynthase family 3 (KS3)" evidence="7">
    <location>
        <begin position="9"/>
        <end position="425"/>
    </location>
</feature>
<dbReference type="InterPro" id="IPR009081">
    <property type="entry name" value="PP-bd_ACP"/>
</dbReference>
<dbReference type="PANTHER" id="PTHR45527:SF1">
    <property type="entry name" value="FATTY ACID SYNTHASE"/>
    <property type="match status" value="1"/>
</dbReference>
<evidence type="ECO:0000256" key="5">
    <source>
        <dbReference type="SAM" id="MobiDB-lite"/>
    </source>
</evidence>
<comment type="cofactor">
    <cofactor evidence="1">
        <name>pantetheine 4'-phosphate</name>
        <dbReference type="ChEBI" id="CHEBI:47942"/>
    </cofactor>
</comment>
<dbReference type="CDD" id="cd00833">
    <property type="entry name" value="PKS"/>
    <property type="match status" value="1"/>
</dbReference>
<evidence type="ECO:0000259" key="7">
    <source>
        <dbReference type="PROSITE" id="PS52004"/>
    </source>
</evidence>
<feature type="region of interest" description="Disordered" evidence="5">
    <location>
        <begin position="1839"/>
        <end position="1862"/>
    </location>
</feature>
<evidence type="ECO:0000256" key="3">
    <source>
        <dbReference type="ARBA" id="ARBA00022553"/>
    </source>
</evidence>
<evidence type="ECO:0000256" key="4">
    <source>
        <dbReference type="ARBA" id="ARBA00022679"/>
    </source>
</evidence>
<evidence type="ECO:0000313" key="9">
    <source>
        <dbReference type="Proteomes" id="UP001180754"/>
    </source>
</evidence>
<proteinExistence type="predicted"/>
<dbReference type="Gene3D" id="3.30.70.3290">
    <property type="match status" value="1"/>
</dbReference>
<dbReference type="Pfam" id="PF00501">
    <property type="entry name" value="AMP-binding"/>
    <property type="match status" value="1"/>
</dbReference>
<keyword evidence="2" id="KW-0596">Phosphopantetheine</keyword>
<dbReference type="SUPFAM" id="SSF56801">
    <property type="entry name" value="Acetyl-CoA synthetase-like"/>
    <property type="match status" value="1"/>
</dbReference>
<dbReference type="InterPro" id="IPR016039">
    <property type="entry name" value="Thiolase-like"/>
</dbReference>
<dbReference type="CDD" id="cd19531">
    <property type="entry name" value="LCL_NRPS-like"/>
    <property type="match status" value="1"/>
</dbReference>
<keyword evidence="4" id="KW-0808">Transferase</keyword>
<gene>
    <name evidence="8" type="ORF">RND15_02080</name>
</gene>
<dbReference type="InterPro" id="IPR036736">
    <property type="entry name" value="ACP-like_sf"/>
</dbReference>
<evidence type="ECO:0000256" key="1">
    <source>
        <dbReference type="ARBA" id="ARBA00001957"/>
    </source>
</evidence>
<dbReference type="InterPro" id="IPR020841">
    <property type="entry name" value="PKS_Beta-ketoAc_synthase_dom"/>
</dbReference>
<dbReference type="Pfam" id="PF16197">
    <property type="entry name" value="KAsynt_C_assoc"/>
    <property type="match status" value="1"/>
</dbReference>
<dbReference type="PROSITE" id="PS52004">
    <property type="entry name" value="KS3_2"/>
    <property type="match status" value="1"/>
</dbReference>
<dbReference type="SMART" id="SM00823">
    <property type="entry name" value="PKS_PP"/>
    <property type="match status" value="2"/>
</dbReference>
<dbReference type="Proteomes" id="UP001180754">
    <property type="component" value="Unassembled WGS sequence"/>
</dbReference>
<dbReference type="SMART" id="SM00825">
    <property type="entry name" value="PKS_KS"/>
    <property type="match status" value="1"/>
</dbReference>
<organism evidence="8 9">
    <name type="scientific">Streptomyces lonegramiae</name>
    <dbReference type="NCBI Taxonomy" id="3075524"/>
    <lineage>
        <taxon>Bacteria</taxon>
        <taxon>Bacillati</taxon>
        <taxon>Actinomycetota</taxon>
        <taxon>Actinomycetes</taxon>
        <taxon>Kitasatosporales</taxon>
        <taxon>Streptomycetaceae</taxon>
        <taxon>Streptomyces</taxon>
    </lineage>
</organism>
<dbReference type="SUPFAM" id="SSF53901">
    <property type="entry name" value="Thiolase-like"/>
    <property type="match status" value="1"/>
</dbReference>
<protein>
    <submittedName>
        <fullName evidence="8">Amino acid adenylation domain-containing protein</fullName>
    </submittedName>
</protein>
<dbReference type="InterPro" id="IPR020806">
    <property type="entry name" value="PKS_PP-bd"/>
</dbReference>
<comment type="caution">
    <text evidence="8">The sequence shown here is derived from an EMBL/GenBank/DDBJ whole genome shotgun (WGS) entry which is preliminary data.</text>
</comment>
<feature type="region of interest" description="Disordered" evidence="5">
    <location>
        <begin position="705"/>
        <end position="735"/>
    </location>
</feature>
<dbReference type="InterPro" id="IPR032821">
    <property type="entry name" value="PKS_assoc"/>
</dbReference>
<dbReference type="PANTHER" id="PTHR45527">
    <property type="entry name" value="NONRIBOSOMAL PEPTIDE SYNTHETASE"/>
    <property type="match status" value="1"/>
</dbReference>
<keyword evidence="9" id="KW-1185">Reference proteome</keyword>
<evidence type="ECO:0000313" key="8">
    <source>
        <dbReference type="EMBL" id="MDT0541505.1"/>
    </source>
</evidence>
<evidence type="ECO:0000259" key="6">
    <source>
        <dbReference type="PROSITE" id="PS50075"/>
    </source>
</evidence>
<keyword evidence="3" id="KW-0597">Phosphoprotein</keyword>
<accession>A0ABU2X6G7</accession>
<dbReference type="InterPro" id="IPR045851">
    <property type="entry name" value="AMP-bd_C_sf"/>
</dbReference>
<dbReference type="RefSeq" id="WP_311721773.1">
    <property type="nucleotide sequence ID" value="NZ_JAVRFD010000001.1"/>
</dbReference>
<feature type="domain" description="Carrier" evidence="6">
    <location>
        <begin position="1759"/>
        <end position="1833"/>
    </location>
</feature>
<dbReference type="InterPro" id="IPR014031">
    <property type="entry name" value="Ketoacyl_synth_C"/>
</dbReference>
<dbReference type="Gene3D" id="1.10.1240.100">
    <property type="match status" value="1"/>
</dbReference>
<dbReference type="Pfam" id="PF00550">
    <property type="entry name" value="PP-binding"/>
    <property type="match status" value="2"/>
</dbReference>
<reference evidence="8" key="1">
    <citation type="submission" date="2024-05" db="EMBL/GenBank/DDBJ databases">
        <title>30 novel species of actinomycetes from the DSMZ collection.</title>
        <authorList>
            <person name="Nouioui I."/>
        </authorList>
    </citation>
    <scope>NUCLEOTIDE SEQUENCE</scope>
    <source>
        <strain evidence="8">DSM 41529</strain>
    </source>
</reference>
<dbReference type="InterPro" id="IPR010071">
    <property type="entry name" value="AA_adenyl_dom"/>
</dbReference>
<dbReference type="EMBL" id="JAVRFD010000001">
    <property type="protein sequence ID" value="MDT0541505.1"/>
    <property type="molecule type" value="Genomic_DNA"/>
</dbReference>
<dbReference type="InterPro" id="IPR001242">
    <property type="entry name" value="Condensation_dom"/>
</dbReference>
<dbReference type="CDD" id="cd05930">
    <property type="entry name" value="A_NRPS"/>
    <property type="match status" value="1"/>
</dbReference>
<dbReference type="Pfam" id="PF02801">
    <property type="entry name" value="Ketoacyl-synt_C"/>
    <property type="match status" value="1"/>
</dbReference>
<dbReference type="Gene3D" id="3.30.300.30">
    <property type="match status" value="1"/>
</dbReference>
<feature type="region of interest" description="Disordered" evidence="5">
    <location>
        <begin position="1724"/>
        <end position="1761"/>
    </location>
</feature>
<dbReference type="Gene3D" id="1.10.1200.10">
    <property type="entry name" value="ACP-like"/>
    <property type="match status" value="2"/>
</dbReference>
<sequence length="2301" mass="245722">MGRDGRESREAVAITGIAFALPDADTLERLHGNLAAGRDSVRPPDADRIRYAGGHPGTDYQALGYLDRVDLFDHAFFGISLGEAELMDPHQRLTLQLVHQALENACYAPATLRGSRTAVIVSAPEPSYARLYAEDDPQQILGSIPAALAARISYLFDFAGPALVVDTACSGSLSALALAVEKLREGQCDLAVSGGLRVESVLQPKRAHDPLLGLFSQEGVCRPFDAKADGTTLGEGGGYVVLKRLSEALADGDHIHAVLRGVAVNHNGAGATSMSAPSASAQAAVIAEAWRDAGAGPGTAGCVECHGSGTPLGDVIEADGLRQALAASGGRPGAPLDIGAAKSNVGHLDHAAGMAGLFKVLAALRHTALYPTVHFSTPNPLIEFADLLNVRTETAPWPAPEEGPRRAGLSSFGLTGTNVHAVIEEAPEPLPGAEAPSGAPHLVTLSAKTPAALARYAARLTEFLEATEHALPEVAFALNTGRDDHPFRWARTAHDTRELAEALRTAVPPDRPVAPEVPVVLLFSGDAELDDATWIRLCSAFPSLDPEQTGRLLRHRALYELVSGLGLKTSRMVGSGPGNLVVRLLRDRIGEDEAVRLAADTPPTAEVDQEGLRRAVRGFLAEGAVLLEMGAGGALSRAMATEAPELPLVRLLSDDGTDGGVLGAMARLYELGATFDWRAHHAGAGVRRIEAPTYPFEPVPCWYGTQEAPRGPQSGESGRSRQLPAASTSTPDNPDIEQSIADMWQRMLKAPGIQADSDYFALGGTSIAGISLLREVERRFAVQLTFTDLYEHRTVSELAALIGGRRGAVDANTDWTIPLLPREHGGPLPPSVGQEQLWYIDQLAPGTPLYNIPLDLRLHGPLDRTALCGAIADLARRHEVMRSRIAADADGVPWVHVDVPEPELKVVDLSGAADPEERLRELAAAEATTPFDLARGPLVRAVLFAVSDEDHLLLCTWHHSVFDGWVPRIYFRDMAEFYAARLAGRPPNLPELPVQYADFAAWQRRRLDSGVRERGLEFWRAQLADLRPRELPLDRPRPEVESHAGALIKFALSPEDTEGIREFSRQEGVTTFVTMLAVFDALLHLWAGHEDIVVGSATSGRLNPATHELIGYFNNALPFRTRVDGGMTFRELVRRCKATVAGVLDHEEVPFADIVAALKPPRDASRHPLFTVAYSHQNTATHPAELEGVTVAPLEEDSTDGIAPGTAKVDLTLGIGDQDDEPMRGYLEYAVDLFDESTMRELLRLHQDIIAAALADPDSPISDAAPRRGTDPTAHPDPAWEVIRRHAERAPERTALVDAGTHISYGELISRAEELARRLRQSGAGPLIPVYAKRGPDLAVGWLAAHALGAAFVCLDPLAPETRRAAILAELRAPVMVEGNDVTVLPDRGESGHNASPETSGGLAYIAYTSGSTGRPQGCEIEHRGLLTLLRWYGDQLRMSASDQVAQSSAAGYDAAVMEILGALYHGATLHFLPENQTPAQLLSWLAEHRIAVLMLPTPRAELLLGEYTPVPGLALRTLGTGGDQLRVRPPARLPFEVLNLYGPTECTVLCTCSRVSASGSAAPDIGHPIAGSDAYVLDERGRPADTGELYIAGASVGRGYHRRPGHTAARFVADPFGAPGSRMYRTGDLASRGPDGTLTVHGRADNQISLRGFRIEPAEIERALVAHPGVREALVVSERQASGSLRLIAHIAGEALPGEAELLAAVAERVPPHMVPARVVPHTALPKTSGGNKIDRRSLSQESQEPTMPPAELPHPALSSTETERVLARIWSELLSRDGIGPDDNFFQVGGDSVLSVGVAARAARAGVSVTPQDVLRHPTLRGLAEVASASASAGVAGSAQLEAPADTGPHDPAPSGPLPLTPLVHRLLDGRDEAPTDFVTVEVLEVAPGVAAEAVRTALVHLVALQEPLRYRFLHNGLGWRAECAAAEHAELLETTVLPPMGPEDELALLKADMDKLIDKLDLARGPLLQAKFYSRGPHHPGVLLFVVHHFAYDEISTVPLLEDLNGALADIAATGAPRRETRPPAWRAWAQRLHTMAQSDQLAGELTYWTSVLRAGQEGNDLPEAKEMAESSAEPGVIQRRVPADAFAAPLTVSGPASREAALAAVACAWARWRGQPHAFLCTVGHGSPNPYRPSDRSRSLGWFTNSFPVLLPVEPGARVPDALPGVVDTLRAVPHDGVGFGILRTLSPRTAAVARLRELAEPMVLVEHKVGGVDAIKVGDGALRIRQAPLPAQQRTLLEVQPIVVVTAVVDGVLDITLVYNGRLDAAGMAVFADHLAEAFGELSGVAPELPGVRREG</sequence>
<feature type="domain" description="Carrier" evidence="6">
    <location>
        <begin position="731"/>
        <end position="806"/>
    </location>
</feature>
<evidence type="ECO:0000256" key="2">
    <source>
        <dbReference type="ARBA" id="ARBA00022450"/>
    </source>
</evidence>
<dbReference type="InterPro" id="IPR023213">
    <property type="entry name" value="CAT-like_dom_sf"/>
</dbReference>
<dbReference type="InterPro" id="IPR006162">
    <property type="entry name" value="Ppantetheine_attach_site"/>
</dbReference>
<dbReference type="Gene3D" id="3.40.47.10">
    <property type="match status" value="1"/>
</dbReference>
<dbReference type="PROSITE" id="PS50075">
    <property type="entry name" value="CARRIER"/>
    <property type="match status" value="2"/>
</dbReference>